<dbReference type="EMBL" id="JAGEUA010000007">
    <property type="protein sequence ID" value="KAL0970083.1"/>
    <property type="molecule type" value="Genomic_DNA"/>
</dbReference>
<reference evidence="2 3" key="1">
    <citation type="submission" date="2024-06" db="EMBL/GenBank/DDBJ databases">
        <authorList>
            <person name="Pan Q."/>
            <person name="Wen M."/>
            <person name="Jouanno E."/>
            <person name="Zahm M."/>
            <person name="Klopp C."/>
            <person name="Cabau C."/>
            <person name="Louis A."/>
            <person name="Berthelot C."/>
            <person name="Parey E."/>
            <person name="Roest Crollius H."/>
            <person name="Montfort J."/>
            <person name="Robinson-Rechavi M."/>
            <person name="Bouchez O."/>
            <person name="Lampietro C."/>
            <person name="Lopez Roques C."/>
            <person name="Donnadieu C."/>
            <person name="Postlethwait J."/>
            <person name="Bobe J."/>
            <person name="Verreycken H."/>
            <person name="Guiguen Y."/>
        </authorList>
    </citation>
    <scope>NUCLEOTIDE SEQUENCE [LARGE SCALE GENOMIC DNA]</scope>
    <source>
        <strain evidence="2">Up_M1</strain>
        <tissue evidence="2">Testis</tissue>
    </source>
</reference>
<comment type="caution">
    <text evidence="2">The sequence shown here is derived from an EMBL/GenBank/DDBJ whole genome shotgun (WGS) entry which is preliminary data.</text>
</comment>
<accession>A0ABD0WJJ4</accession>
<sequence length="571" mass="64925">MLRFLKSRGNFLHNAHVSSNGTGEMVACRRPSETKAVSDFKHCIYCQGLYAKESLWRHVRYCFKKPKEKDLIVGRKRVQSLPYMILPPPDNITQAVWNIACEMNNDDISSVVRSERYILLLGQQLYNKSKSRAGRNDYIRQKMREVARLVIKARSISPLEHIEDFIMPCNFNYVVDAVRAVAGYNENSNLYGIASLAVKLGHSLKKVANIIECNALMLGNAKMAKSAQNFSTLYEKQWNESISATALHSLNQAKWNKPKVLPFTEDIKKLHFFLASKHKECMKALREEPSPTTYASLSKVTLNQVILFNRRREGEVSNMLMKSYISKDKTKMHEDIAVGLSSFEKKLCEYFQRVEICGKRGRKVPILLAPDMIAAMDLLVEKRTECKVPSKNQYMFARPYALTHFRGGDCFRKYGKACGARNPGALTSTKLRMQISTLSTILNLKENEMDQLANFLGHDIRVHREYYRLPESTLQLAKMSKLLIAMQKGSLPMMQGKGLDEIIINPEDDLDVSSGSSDEESFDLLHDLNGSKQTRCEEDCADSTQQQPMSHSRQKLSEVLLFSQGFGVDQG</sequence>
<evidence type="ECO:0000313" key="3">
    <source>
        <dbReference type="Proteomes" id="UP001557470"/>
    </source>
</evidence>
<feature type="compositionally biased region" description="Acidic residues" evidence="1">
    <location>
        <begin position="509"/>
        <end position="522"/>
    </location>
</feature>
<dbReference type="PANTHER" id="PTHR33480:SF5">
    <property type="entry name" value="SI:DKEY-51D8.9"/>
    <property type="match status" value="1"/>
</dbReference>
<dbReference type="Proteomes" id="UP001557470">
    <property type="component" value="Unassembled WGS sequence"/>
</dbReference>
<evidence type="ECO:0000313" key="2">
    <source>
        <dbReference type="EMBL" id="KAL0970083.1"/>
    </source>
</evidence>
<keyword evidence="3" id="KW-1185">Reference proteome</keyword>
<dbReference type="PANTHER" id="PTHR33480">
    <property type="entry name" value="SET DOMAIN-CONTAINING PROTEIN-RELATED"/>
    <property type="match status" value="1"/>
</dbReference>
<organism evidence="2 3">
    <name type="scientific">Umbra pygmaea</name>
    <name type="common">Eastern mudminnow</name>
    <dbReference type="NCBI Taxonomy" id="75934"/>
    <lineage>
        <taxon>Eukaryota</taxon>
        <taxon>Metazoa</taxon>
        <taxon>Chordata</taxon>
        <taxon>Craniata</taxon>
        <taxon>Vertebrata</taxon>
        <taxon>Euteleostomi</taxon>
        <taxon>Actinopterygii</taxon>
        <taxon>Neopterygii</taxon>
        <taxon>Teleostei</taxon>
        <taxon>Protacanthopterygii</taxon>
        <taxon>Esociformes</taxon>
        <taxon>Umbridae</taxon>
        <taxon>Umbra</taxon>
    </lineage>
</organism>
<feature type="region of interest" description="Disordered" evidence="1">
    <location>
        <begin position="534"/>
        <end position="555"/>
    </location>
</feature>
<dbReference type="AlphaFoldDB" id="A0ABD0WJJ4"/>
<feature type="region of interest" description="Disordered" evidence="1">
    <location>
        <begin position="509"/>
        <end position="528"/>
    </location>
</feature>
<feature type="compositionally biased region" description="Polar residues" evidence="1">
    <location>
        <begin position="542"/>
        <end position="551"/>
    </location>
</feature>
<gene>
    <name evidence="2" type="ORF">UPYG_G00236930</name>
</gene>
<proteinExistence type="predicted"/>
<protein>
    <submittedName>
        <fullName evidence="2">Uncharacterized protein</fullName>
    </submittedName>
</protein>
<name>A0ABD0WJJ4_UMBPY</name>
<evidence type="ECO:0000256" key="1">
    <source>
        <dbReference type="SAM" id="MobiDB-lite"/>
    </source>
</evidence>